<dbReference type="PROSITE" id="PS51737">
    <property type="entry name" value="RECOMBINASE_DNA_BIND"/>
    <property type="match status" value="1"/>
</dbReference>
<protein>
    <submittedName>
        <fullName evidence="4">Recombinase</fullName>
    </submittedName>
</protein>
<evidence type="ECO:0000313" key="5">
    <source>
        <dbReference type="Proteomes" id="UP000321424"/>
    </source>
</evidence>
<dbReference type="AlphaFoldDB" id="A0A511MDV7"/>
<reference evidence="4 5" key="1">
    <citation type="submission" date="2019-07" db="EMBL/GenBank/DDBJ databases">
        <title>Whole genome shotgun sequence of Nocardia ninae NBRC 108245.</title>
        <authorList>
            <person name="Hosoyama A."/>
            <person name="Uohara A."/>
            <person name="Ohji S."/>
            <person name="Ichikawa N."/>
        </authorList>
    </citation>
    <scope>NUCLEOTIDE SEQUENCE [LARGE SCALE GENOMIC DNA]</scope>
    <source>
        <strain evidence="4 5">NBRC 108245</strain>
    </source>
</reference>
<sequence>MPSDTDEWAVLDELLGIEVASPESDVSQQLAFYGRCSTEDNQDPESSYAWQYNNAERFTVGTIVESYFDIGQSRSVPWDRRTEAARLLAALRNPNRGWSGIVVGEGTRCWFGAQFSMIAPRLESYGVDLWVPELGGRYDPQNPSHNMLMSMLGGMSESERQHVQKRTRAAMDAQVANEGRHQGGRAPYGYVVIDGPPHPNPGRAAQGLKLRILAIDEFAARIVRRIFAEYMTGRGDRAIAVGLNRDGILCPSAHTPHQNRHRSGDGWQASTVRAILENPRYTGYAFFGRWTKHEELLDRDDVAAGKVVRFRRSSNGRVIRSRKPAHPAIISVETYTQVQLARRPRGGGGLQRRAKLERTRVTGRQLYRFRSRIRCGDCDRKMEGGIKDNSVWYRCRASTLAPSSPALESHPKTVNLAESRLIVPVNNWIASVFDRRHRAETIATLIAAQADTDGELQRQLVRQRLNAAETKLRRYQTAIEAGVDVQALIEPMNQAQAERAIAQAELDTIPTIRQMTVSELDKLIDSLGDIKAVLSAGAPEDQAALYEALHVEIKYRHRQQLAVVSAGIPVVNTCVRRGILTRKLGRARISCVLIARKATASYRLKSRALGASGSRTVLASGWGCPVRAVNASATSIRPARV</sequence>
<dbReference type="InterPro" id="IPR050639">
    <property type="entry name" value="SSR_resolvase"/>
</dbReference>
<dbReference type="Gene3D" id="3.90.1750.20">
    <property type="entry name" value="Putative Large Serine Recombinase, Chain B, Domain 2"/>
    <property type="match status" value="1"/>
</dbReference>
<dbReference type="SUPFAM" id="SSF53041">
    <property type="entry name" value="Resolvase-like"/>
    <property type="match status" value="1"/>
</dbReference>
<keyword evidence="1" id="KW-0238">DNA-binding</keyword>
<dbReference type="RefSeq" id="WP_246180915.1">
    <property type="nucleotide sequence ID" value="NZ_BJXA01000019.1"/>
</dbReference>
<evidence type="ECO:0000256" key="1">
    <source>
        <dbReference type="ARBA" id="ARBA00023125"/>
    </source>
</evidence>
<dbReference type="SMART" id="SM00857">
    <property type="entry name" value="Resolvase"/>
    <property type="match status" value="1"/>
</dbReference>
<accession>A0A511MDV7</accession>
<comment type="caution">
    <text evidence="4">The sequence shown here is derived from an EMBL/GenBank/DDBJ whole genome shotgun (WGS) entry which is preliminary data.</text>
</comment>
<dbReference type="Pfam" id="PF00239">
    <property type="entry name" value="Resolvase"/>
    <property type="match status" value="1"/>
</dbReference>
<proteinExistence type="predicted"/>
<dbReference type="EMBL" id="BJXA01000019">
    <property type="protein sequence ID" value="GEM38854.1"/>
    <property type="molecule type" value="Genomic_DNA"/>
</dbReference>
<dbReference type="Pfam" id="PF07508">
    <property type="entry name" value="Recombinase"/>
    <property type="match status" value="1"/>
</dbReference>
<feature type="domain" description="Recombinase" evidence="3">
    <location>
        <begin position="187"/>
        <end position="349"/>
    </location>
</feature>
<organism evidence="4 5">
    <name type="scientific">Nocardia ninae NBRC 108245</name>
    <dbReference type="NCBI Taxonomy" id="1210091"/>
    <lineage>
        <taxon>Bacteria</taxon>
        <taxon>Bacillati</taxon>
        <taxon>Actinomycetota</taxon>
        <taxon>Actinomycetes</taxon>
        <taxon>Mycobacteriales</taxon>
        <taxon>Nocardiaceae</taxon>
        <taxon>Nocardia</taxon>
    </lineage>
</organism>
<dbReference type="CDD" id="cd00338">
    <property type="entry name" value="Ser_Recombinase"/>
    <property type="match status" value="1"/>
</dbReference>
<dbReference type="InterPro" id="IPR006119">
    <property type="entry name" value="Resolv_N"/>
</dbReference>
<dbReference type="InterPro" id="IPR038109">
    <property type="entry name" value="DNA_bind_recomb_sf"/>
</dbReference>
<keyword evidence="2" id="KW-0233">DNA recombination</keyword>
<dbReference type="Proteomes" id="UP000321424">
    <property type="component" value="Unassembled WGS sequence"/>
</dbReference>
<evidence type="ECO:0000259" key="3">
    <source>
        <dbReference type="PROSITE" id="PS51737"/>
    </source>
</evidence>
<evidence type="ECO:0000313" key="4">
    <source>
        <dbReference type="EMBL" id="GEM38854.1"/>
    </source>
</evidence>
<dbReference type="InterPro" id="IPR036162">
    <property type="entry name" value="Resolvase-like_N_sf"/>
</dbReference>
<dbReference type="PANTHER" id="PTHR30461">
    <property type="entry name" value="DNA-INVERTASE FROM LAMBDOID PROPHAGE"/>
    <property type="match status" value="1"/>
</dbReference>
<keyword evidence="5" id="KW-1185">Reference proteome</keyword>
<dbReference type="GO" id="GO:0003677">
    <property type="term" value="F:DNA binding"/>
    <property type="evidence" value="ECO:0007669"/>
    <property type="project" value="UniProtKB-KW"/>
</dbReference>
<name>A0A511MDV7_9NOCA</name>
<dbReference type="InterPro" id="IPR011109">
    <property type="entry name" value="DNA_bind_recombinase_dom"/>
</dbReference>
<dbReference type="GO" id="GO:0000150">
    <property type="term" value="F:DNA strand exchange activity"/>
    <property type="evidence" value="ECO:0007669"/>
    <property type="project" value="InterPro"/>
</dbReference>
<dbReference type="Gene3D" id="3.40.50.1390">
    <property type="entry name" value="Resolvase, N-terminal catalytic domain"/>
    <property type="match status" value="1"/>
</dbReference>
<gene>
    <name evidence="4" type="ORF">NN4_33730</name>
</gene>
<dbReference type="PANTHER" id="PTHR30461:SF2">
    <property type="entry name" value="SERINE RECOMBINASE PINE-RELATED"/>
    <property type="match status" value="1"/>
</dbReference>
<evidence type="ECO:0000256" key="2">
    <source>
        <dbReference type="ARBA" id="ARBA00023172"/>
    </source>
</evidence>